<keyword evidence="3" id="KW-1185">Reference proteome</keyword>
<dbReference type="Pfam" id="PF16074">
    <property type="entry name" value="PilW"/>
    <property type="match status" value="1"/>
</dbReference>
<dbReference type="InterPro" id="IPR032092">
    <property type="entry name" value="PilW"/>
</dbReference>
<proteinExistence type="predicted"/>
<dbReference type="AlphaFoldDB" id="A0A931NGE8"/>
<evidence type="ECO:0000313" key="3">
    <source>
        <dbReference type="Proteomes" id="UP000613266"/>
    </source>
</evidence>
<dbReference type="Proteomes" id="UP000613266">
    <property type="component" value="Unassembled WGS sequence"/>
</dbReference>
<keyword evidence="1" id="KW-0812">Transmembrane</keyword>
<evidence type="ECO:0000256" key="1">
    <source>
        <dbReference type="SAM" id="Phobius"/>
    </source>
</evidence>
<comment type="caution">
    <text evidence="2">The sequence shown here is derived from an EMBL/GenBank/DDBJ whole genome shotgun (WGS) entry which is preliminary data.</text>
</comment>
<keyword evidence="1" id="KW-0472">Membrane</keyword>
<name>A0A931NGE8_9BURK</name>
<dbReference type="EMBL" id="JAEDAK010000002">
    <property type="protein sequence ID" value="MBH9576004.1"/>
    <property type="molecule type" value="Genomic_DNA"/>
</dbReference>
<protein>
    <submittedName>
        <fullName evidence="2">PilW family protein</fullName>
    </submittedName>
</protein>
<sequence>MSAHIQLHLGGRQKHVGLSLVEVLVGIVVGMLVIIIVMQMLKVAEGQRRTATGGGDAQTSGAIALTLLQQDLQQVGNGFMDQNVLGCNLTLDNGLTVNNLGQATINHPSIPAGDSGSETLLVVYGDPSGVHLGNRIKNHPTPAEYLPEAPQAFRLNEWVVAAPEVRVNPCALFMTRVTTSPATPTSVVGVQAGIVNAQRGFLFNLGLNPIVRAYAVRSGQLTACDFRTANCTSNAPANWPPVAEGIVALRALYLRDTSIPADGVPDTTNTTTPVDADGWRRIRGIRMVLVARSGQLEKEEVTDVAGGAPAPTWSAAASAPISIPGSDWKRFRYRSFEAAIPFANVPVELPDGDWPPV</sequence>
<reference evidence="2" key="1">
    <citation type="submission" date="2020-12" db="EMBL/GenBank/DDBJ databases">
        <title>The genome sequence of Inhella sp. 1Y17.</title>
        <authorList>
            <person name="Liu Y."/>
        </authorList>
    </citation>
    <scope>NUCLEOTIDE SEQUENCE</scope>
    <source>
        <strain evidence="2">1Y17</strain>
    </source>
</reference>
<dbReference type="RefSeq" id="WP_198109618.1">
    <property type="nucleotide sequence ID" value="NZ_JAEDAK010000002.1"/>
</dbReference>
<organism evidence="2 3">
    <name type="scientific">Inhella proteolytica</name>
    <dbReference type="NCBI Taxonomy" id="2795029"/>
    <lineage>
        <taxon>Bacteria</taxon>
        <taxon>Pseudomonadati</taxon>
        <taxon>Pseudomonadota</taxon>
        <taxon>Betaproteobacteria</taxon>
        <taxon>Burkholderiales</taxon>
        <taxon>Sphaerotilaceae</taxon>
        <taxon>Inhella</taxon>
    </lineage>
</organism>
<keyword evidence="1" id="KW-1133">Transmembrane helix</keyword>
<feature type="transmembrane region" description="Helical" evidence="1">
    <location>
        <begin position="20"/>
        <end position="41"/>
    </location>
</feature>
<gene>
    <name evidence="2" type="ORF">I7X39_03710</name>
</gene>
<dbReference type="GO" id="GO:0043683">
    <property type="term" value="P:type IV pilus assembly"/>
    <property type="evidence" value="ECO:0007669"/>
    <property type="project" value="InterPro"/>
</dbReference>
<evidence type="ECO:0000313" key="2">
    <source>
        <dbReference type="EMBL" id="MBH9576004.1"/>
    </source>
</evidence>
<accession>A0A931NGE8</accession>